<dbReference type="PROSITE" id="PS50106">
    <property type="entry name" value="PDZ"/>
    <property type="match status" value="1"/>
</dbReference>
<dbReference type="Proteomes" id="UP001329430">
    <property type="component" value="Chromosome 9"/>
</dbReference>
<evidence type="ECO:0000259" key="2">
    <source>
        <dbReference type="PROSITE" id="PS50106"/>
    </source>
</evidence>
<evidence type="ECO:0000256" key="1">
    <source>
        <dbReference type="SAM" id="MobiDB-lite"/>
    </source>
</evidence>
<organism evidence="3 4">
    <name type="scientific">Pyrocoelia pectoralis</name>
    <dbReference type="NCBI Taxonomy" id="417401"/>
    <lineage>
        <taxon>Eukaryota</taxon>
        <taxon>Metazoa</taxon>
        <taxon>Ecdysozoa</taxon>
        <taxon>Arthropoda</taxon>
        <taxon>Hexapoda</taxon>
        <taxon>Insecta</taxon>
        <taxon>Pterygota</taxon>
        <taxon>Neoptera</taxon>
        <taxon>Endopterygota</taxon>
        <taxon>Coleoptera</taxon>
        <taxon>Polyphaga</taxon>
        <taxon>Elateriformia</taxon>
        <taxon>Elateroidea</taxon>
        <taxon>Lampyridae</taxon>
        <taxon>Lampyrinae</taxon>
        <taxon>Pyrocoelia</taxon>
    </lineage>
</organism>
<dbReference type="EMBL" id="JAVRBK010000009">
    <property type="protein sequence ID" value="KAK5639035.1"/>
    <property type="molecule type" value="Genomic_DNA"/>
</dbReference>
<dbReference type="PANTHER" id="PTHR48484">
    <property type="entry name" value="PRO-INTERLEUKIN-16"/>
    <property type="match status" value="1"/>
</dbReference>
<accession>A0AAN7Z7N9</accession>
<protein>
    <recommendedName>
        <fullName evidence="2">PDZ domain-containing protein</fullName>
    </recommendedName>
</protein>
<keyword evidence="4" id="KW-1185">Reference proteome</keyword>
<name>A0AAN7Z7N9_9COLE</name>
<dbReference type="InterPro" id="IPR036034">
    <property type="entry name" value="PDZ_sf"/>
</dbReference>
<feature type="region of interest" description="Disordered" evidence="1">
    <location>
        <begin position="111"/>
        <end position="130"/>
    </location>
</feature>
<dbReference type="InterPro" id="IPR001478">
    <property type="entry name" value="PDZ"/>
</dbReference>
<dbReference type="InterPro" id="IPR055287">
    <property type="entry name" value="IL-16-like"/>
</dbReference>
<evidence type="ECO:0000313" key="4">
    <source>
        <dbReference type="Proteomes" id="UP001329430"/>
    </source>
</evidence>
<feature type="compositionally biased region" description="Polar residues" evidence="1">
    <location>
        <begin position="121"/>
        <end position="130"/>
    </location>
</feature>
<comment type="caution">
    <text evidence="3">The sequence shown here is derived from an EMBL/GenBank/DDBJ whole genome shotgun (WGS) entry which is preliminary data.</text>
</comment>
<dbReference type="Pfam" id="PF00595">
    <property type="entry name" value="PDZ"/>
    <property type="match status" value="1"/>
</dbReference>
<dbReference type="SUPFAM" id="SSF50156">
    <property type="entry name" value="PDZ domain-like"/>
    <property type="match status" value="1"/>
</dbReference>
<sequence>MILCEPFGDINLSGWNGSISQRWRKLRRCCASLRTSSAHNSPETSRNALLETESPRILVTTPHSSSSLRLPGKRESVQEVLRSKLNRIHAGLRKRRALSVQEVFSNGSPVHEQPTFYVPSPNENNASNRNIDNCDKVERKVKENRRSRSRSRFNVNGNNEFIIGTDGGYHSYESQGYDSLPFEPEPDYDDPPLTTNSCNRRWSMADTFMMYKNFCRQPHLHTKESDSGPTSLTVIRKENTSNCKIIETTNRIPKAKLSKSRERTRSHSPAKNKNTKQIDTSTSVTKETNTKNYNSKVVASKSHYGFISPEQRPEVNPNADYGRMNKECKQDWLEELEEEEEEEESKFCTLPRNGGSAFTICQITFHKGPGYKALGFSIVGGTDSPKGSIGIYVKTIFPNGQAADSGTLKEGDEILTVNGTVLHGLSHQEAIGVFKKIRMGSVLLHVGRRVVRKRKERFPPVV</sequence>
<feature type="compositionally biased region" description="Polar residues" evidence="1">
    <location>
        <begin position="275"/>
        <end position="289"/>
    </location>
</feature>
<evidence type="ECO:0000313" key="3">
    <source>
        <dbReference type="EMBL" id="KAK5639035.1"/>
    </source>
</evidence>
<proteinExistence type="predicted"/>
<dbReference type="AlphaFoldDB" id="A0AAN7Z7N9"/>
<dbReference type="GO" id="GO:0005125">
    <property type="term" value="F:cytokine activity"/>
    <property type="evidence" value="ECO:0007669"/>
    <property type="project" value="InterPro"/>
</dbReference>
<gene>
    <name evidence="3" type="ORF">RI129_011527</name>
</gene>
<dbReference type="GO" id="GO:0050930">
    <property type="term" value="P:induction of positive chemotaxis"/>
    <property type="evidence" value="ECO:0007669"/>
    <property type="project" value="InterPro"/>
</dbReference>
<dbReference type="PANTHER" id="PTHR48484:SF2">
    <property type="entry name" value="PRO-INTERLEUKIN-16"/>
    <property type="match status" value="1"/>
</dbReference>
<feature type="domain" description="PDZ" evidence="2">
    <location>
        <begin position="362"/>
        <end position="436"/>
    </location>
</feature>
<reference evidence="3 4" key="1">
    <citation type="journal article" date="2024" name="Insects">
        <title>An Improved Chromosome-Level Genome Assembly of the Firefly Pyrocoelia pectoralis.</title>
        <authorList>
            <person name="Fu X."/>
            <person name="Meyer-Rochow V.B."/>
            <person name="Ballantyne L."/>
            <person name="Zhu X."/>
        </authorList>
    </citation>
    <scope>NUCLEOTIDE SEQUENCE [LARGE SCALE GENOMIC DNA]</scope>
    <source>
        <strain evidence="3">XCY_ONT2</strain>
    </source>
</reference>
<dbReference type="SMART" id="SM00228">
    <property type="entry name" value="PDZ"/>
    <property type="match status" value="1"/>
</dbReference>
<feature type="region of interest" description="Disordered" evidence="1">
    <location>
        <begin position="174"/>
        <end position="194"/>
    </location>
</feature>
<dbReference type="Gene3D" id="2.30.42.10">
    <property type="match status" value="1"/>
</dbReference>
<dbReference type="CDD" id="cd06759">
    <property type="entry name" value="PDZ3_PDZD2-PDZ1_hPro-IL-16-like"/>
    <property type="match status" value="1"/>
</dbReference>
<feature type="region of interest" description="Disordered" evidence="1">
    <location>
        <begin position="256"/>
        <end position="289"/>
    </location>
</feature>